<dbReference type="GO" id="GO:0004523">
    <property type="term" value="F:RNA-DNA hybrid ribonuclease activity"/>
    <property type="evidence" value="ECO:0007669"/>
    <property type="project" value="InterPro"/>
</dbReference>
<dbReference type="InterPro" id="IPR036397">
    <property type="entry name" value="RNaseH_sf"/>
</dbReference>
<comment type="caution">
    <text evidence="2">The sequence shown here is derived from an EMBL/GenBank/DDBJ whole genome shotgun (WGS) entry which is preliminary data.</text>
</comment>
<evidence type="ECO:0000259" key="1">
    <source>
        <dbReference type="Pfam" id="PF00075"/>
    </source>
</evidence>
<proteinExistence type="predicted"/>
<gene>
    <name evidence="2" type="ORF">TNCV_3414561</name>
</gene>
<dbReference type="Pfam" id="PF00075">
    <property type="entry name" value="RNase_H"/>
    <property type="match status" value="1"/>
</dbReference>
<dbReference type="Proteomes" id="UP000887159">
    <property type="component" value="Unassembled WGS sequence"/>
</dbReference>
<feature type="domain" description="RNase H type-1" evidence="1">
    <location>
        <begin position="84"/>
        <end position="185"/>
    </location>
</feature>
<accession>A0A8X6V5P8</accession>
<dbReference type="GO" id="GO:0003676">
    <property type="term" value="F:nucleic acid binding"/>
    <property type="evidence" value="ECO:0007669"/>
    <property type="project" value="InterPro"/>
</dbReference>
<name>A0A8X6V5P8_TRICX</name>
<dbReference type="InterPro" id="IPR002156">
    <property type="entry name" value="RNaseH_domain"/>
</dbReference>
<dbReference type="CDD" id="cd09276">
    <property type="entry name" value="Rnase_HI_RT_non_LTR"/>
    <property type="match status" value="1"/>
</dbReference>
<evidence type="ECO:0000313" key="2">
    <source>
        <dbReference type="EMBL" id="GFX94094.1"/>
    </source>
</evidence>
<dbReference type="Gene3D" id="3.30.420.10">
    <property type="entry name" value="Ribonuclease H-like superfamily/Ribonuclease H"/>
    <property type="match status" value="1"/>
</dbReference>
<organism evidence="2 3">
    <name type="scientific">Trichonephila clavipes</name>
    <name type="common">Golden silk orbweaver</name>
    <name type="synonym">Nephila clavipes</name>
    <dbReference type="NCBI Taxonomy" id="2585209"/>
    <lineage>
        <taxon>Eukaryota</taxon>
        <taxon>Metazoa</taxon>
        <taxon>Ecdysozoa</taxon>
        <taxon>Arthropoda</taxon>
        <taxon>Chelicerata</taxon>
        <taxon>Arachnida</taxon>
        <taxon>Araneae</taxon>
        <taxon>Araneomorphae</taxon>
        <taxon>Entelegynae</taxon>
        <taxon>Araneoidea</taxon>
        <taxon>Nephilidae</taxon>
        <taxon>Trichonephila</taxon>
    </lineage>
</organism>
<keyword evidence="3" id="KW-1185">Reference proteome</keyword>
<dbReference type="EMBL" id="BMAU01021176">
    <property type="protein sequence ID" value="GFX94094.1"/>
    <property type="molecule type" value="Genomic_DNA"/>
</dbReference>
<evidence type="ECO:0000313" key="3">
    <source>
        <dbReference type="Proteomes" id="UP000887159"/>
    </source>
</evidence>
<dbReference type="InterPro" id="IPR012337">
    <property type="entry name" value="RNaseH-like_sf"/>
</dbReference>
<reference evidence="2" key="1">
    <citation type="submission" date="2020-08" db="EMBL/GenBank/DDBJ databases">
        <title>Multicomponent nature underlies the extraordinary mechanical properties of spider dragline silk.</title>
        <authorList>
            <person name="Kono N."/>
            <person name="Nakamura H."/>
            <person name="Mori M."/>
            <person name="Yoshida Y."/>
            <person name="Ohtoshi R."/>
            <person name="Malay A.D."/>
            <person name="Moran D.A.P."/>
            <person name="Tomita M."/>
            <person name="Numata K."/>
            <person name="Arakawa K."/>
        </authorList>
    </citation>
    <scope>NUCLEOTIDE SEQUENCE</scope>
</reference>
<dbReference type="SUPFAM" id="SSF53098">
    <property type="entry name" value="Ribonuclease H-like"/>
    <property type="match status" value="1"/>
</dbReference>
<dbReference type="AlphaFoldDB" id="A0A8X6V5P8"/>
<protein>
    <submittedName>
        <fullName evidence="2">RNase H domain-containing protein</fullName>
    </submittedName>
</protein>
<sequence length="266" mass="30503">MWTAPELASPLLTTTPYHRVDASALDRFNVHRCPTRTVLGNQRKRRPYHRRPCHSNSKSGNRLYGRLIRLKRCRCVFFISPNREYEYYKIQVRKIASNYTCELIAIKSALENLLSKSSQDSSGIISFKDSKSTLQAIQKGKCQISHKIIQSFDKIIIKKRSCTQKWIPTHVNILGNEKADELAKEPRACPQSSNLTTLMDANPVASRRLINNNFKYSIPVLNSNRTIASIIIRLRTKHVKEMKISTVGQRNYTNHCPNCPNVHLSP</sequence>